<dbReference type="AlphaFoldDB" id="A0A6B0Z0W9"/>
<name>A0A6B0Z0W9_9CHLR</name>
<dbReference type="InterPro" id="IPR041223">
    <property type="entry name" value="ApeA_NTD"/>
</dbReference>
<evidence type="ECO:0000259" key="2">
    <source>
        <dbReference type="Pfam" id="PF18862"/>
    </source>
</evidence>
<evidence type="ECO:0000313" key="3">
    <source>
        <dbReference type="EMBL" id="MXY95909.1"/>
    </source>
</evidence>
<dbReference type="InterPro" id="IPR041229">
    <property type="entry name" value="HEPN_Apea"/>
</dbReference>
<proteinExistence type="predicted"/>
<feature type="domain" description="Apea-like HEPN" evidence="1">
    <location>
        <begin position="346"/>
        <end position="417"/>
    </location>
</feature>
<dbReference type="Pfam" id="PF18739">
    <property type="entry name" value="HEPN_Apea"/>
    <property type="match status" value="1"/>
</dbReference>
<reference evidence="3" key="1">
    <citation type="submission" date="2019-09" db="EMBL/GenBank/DDBJ databases">
        <title>Characterisation of the sponge microbiome using genome-centric metagenomics.</title>
        <authorList>
            <person name="Engelberts J.P."/>
            <person name="Robbins S.J."/>
            <person name="De Goeij J.M."/>
            <person name="Aranda M."/>
            <person name="Bell S.C."/>
            <person name="Webster N.S."/>
        </authorList>
    </citation>
    <scope>NUCLEOTIDE SEQUENCE</scope>
    <source>
        <strain evidence="3">SB0664_bin_27</strain>
    </source>
</reference>
<sequence length="440" mass="48688">MRLAAFTDSGYFWLPSDKDRSRQVPGTLAVSEAGIVTLETFGYPSRDPLSLARGSFDQAGSNLTRVFGYTRERGAVTLVDGICTQSGRQSATSGVSFASFALLAETLLAGGHFDEEEPLFDRLVCRIEGLHEWLGVSGITTEPDFDNHRTSITYQRPDPLPFRAGDDVKGQFGFEYSIPGSAPWATEARVSQSACIQLSTSASWTTEDVINWAMRMRDFLSLGTDAPVALTSLDGYLQGGAQEAAAQGNREHPVRIFFQSAQHSPESATVRPWSMSFAYRDLGNGLSNALTNWFDLCRKWPQPVGLFFDARYGDGVLPEDLRFIKVEEALQKLAPVMGIEECAGSRERIRRLASKFSELLGIGEGGEREFAKRVRDTRNWCVHRSPPTPKHQPCVGIDLIRLLRQCEALLFYCFVARVLGSETAAKDVLRDARPIKTRLG</sequence>
<dbReference type="Pfam" id="PF18862">
    <property type="entry name" value="ApeA_NTD1"/>
    <property type="match status" value="1"/>
</dbReference>
<evidence type="ECO:0000259" key="1">
    <source>
        <dbReference type="Pfam" id="PF18739"/>
    </source>
</evidence>
<gene>
    <name evidence="3" type="ORF">F4Y42_20920</name>
</gene>
<protein>
    <submittedName>
        <fullName evidence="3">Uncharacterized protein</fullName>
    </submittedName>
</protein>
<accession>A0A6B0Z0W9</accession>
<feature type="domain" description="ApeA N-terminal" evidence="2">
    <location>
        <begin position="10"/>
        <end position="293"/>
    </location>
</feature>
<dbReference type="EMBL" id="VXRG01000181">
    <property type="protein sequence ID" value="MXY95909.1"/>
    <property type="molecule type" value="Genomic_DNA"/>
</dbReference>
<organism evidence="3">
    <name type="scientific">Caldilineaceae bacterium SB0664_bin_27</name>
    <dbReference type="NCBI Taxonomy" id="2605260"/>
    <lineage>
        <taxon>Bacteria</taxon>
        <taxon>Bacillati</taxon>
        <taxon>Chloroflexota</taxon>
        <taxon>Caldilineae</taxon>
        <taxon>Caldilineales</taxon>
        <taxon>Caldilineaceae</taxon>
    </lineage>
</organism>
<comment type="caution">
    <text evidence="3">The sequence shown here is derived from an EMBL/GenBank/DDBJ whole genome shotgun (WGS) entry which is preliminary data.</text>
</comment>